<feature type="coiled-coil region" evidence="1">
    <location>
        <begin position="37"/>
        <end position="71"/>
    </location>
</feature>
<sequence length="184" mass="21331">MKRKKKQEDGFTASPFPDVFQENETNVSAKTKVSSKKKKSGLTLKTAKIEIERLQQENARLLSENNILMVENRGMKNKAEVYDLLMGTSGNCFTTTVVAKMLGMSSAEKLNEYLASKRVQYKTSDDCWVLYAEYANKKYVMFRWYDYGTQSKYQTPLSRPHMYWTLKGIEFIRSLRKKDGLLKS</sequence>
<organism evidence="3">
    <name type="scientific">uncultured Alphaproteobacteria bacterium</name>
    <dbReference type="NCBI Taxonomy" id="91750"/>
    <lineage>
        <taxon>Bacteria</taxon>
        <taxon>Pseudomonadati</taxon>
        <taxon>Pseudomonadota</taxon>
        <taxon>Alphaproteobacteria</taxon>
        <taxon>environmental samples</taxon>
    </lineage>
</organism>
<keyword evidence="1" id="KW-0175">Coiled coil</keyword>
<evidence type="ECO:0000256" key="1">
    <source>
        <dbReference type="SAM" id="Coils"/>
    </source>
</evidence>
<feature type="domain" description="Antirepressor protein C-terminal" evidence="2">
    <location>
        <begin position="72"/>
        <end position="176"/>
    </location>
</feature>
<accession>A0A6G8F375</accession>
<dbReference type="EMBL" id="MN990732">
    <property type="protein sequence ID" value="QIM10642.1"/>
    <property type="molecule type" value="Genomic_DNA"/>
</dbReference>
<proteinExistence type="predicted"/>
<evidence type="ECO:0000259" key="2">
    <source>
        <dbReference type="Pfam" id="PF03374"/>
    </source>
</evidence>
<dbReference type="InterPro" id="IPR005039">
    <property type="entry name" value="Ant_C"/>
</dbReference>
<evidence type="ECO:0000313" key="3">
    <source>
        <dbReference type="EMBL" id="QIM10642.1"/>
    </source>
</evidence>
<dbReference type="GO" id="GO:0003677">
    <property type="term" value="F:DNA binding"/>
    <property type="evidence" value="ECO:0007669"/>
    <property type="project" value="InterPro"/>
</dbReference>
<dbReference type="Pfam" id="PF03374">
    <property type="entry name" value="ANT"/>
    <property type="match status" value="1"/>
</dbReference>
<reference evidence="3" key="1">
    <citation type="journal article" date="2020" name="J. ISSAAS">
        <title>Lactobacilli and other gastrointestinal microbiota of Peromyscus leucopus, reservoir host for agents of Lyme disease and other zoonoses in North America.</title>
        <authorList>
            <person name="Milovic A."/>
            <person name="Bassam K."/>
            <person name="Shao H."/>
            <person name="Chatzistamou I."/>
            <person name="Tufts D.M."/>
            <person name="Diuk-Wasser M."/>
            <person name="Barbour A.G."/>
        </authorList>
    </citation>
    <scope>NUCLEOTIDE SEQUENCE</scope>
    <source>
        <strain evidence="3">LL90</strain>
    </source>
</reference>
<name>A0A6G8F375_9PROT</name>
<dbReference type="AlphaFoldDB" id="A0A6G8F375"/>
<protein>
    <recommendedName>
        <fullName evidence="2">Antirepressor protein C-terminal domain-containing protein</fullName>
    </recommendedName>
</protein>
<gene>
    <name evidence="3" type="ORF">PlAlph_5340</name>
</gene>